<dbReference type="PANTHER" id="PTHR31286:SF99">
    <property type="entry name" value="DUF4283 DOMAIN-CONTAINING PROTEIN"/>
    <property type="match status" value="1"/>
</dbReference>
<accession>A0A6N2MKI6</accession>
<gene>
    <name evidence="2" type="ORF">SVIM_LOCUS384741</name>
</gene>
<dbReference type="InterPro" id="IPR025558">
    <property type="entry name" value="DUF4283"/>
</dbReference>
<evidence type="ECO:0000313" key="2">
    <source>
        <dbReference type="EMBL" id="VFU54736.1"/>
    </source>
</evidence>
<sequence>MSIGEAYKALANVDTWKRSIIGFFVSYKMPYYAVKSIAMRVWKDYSLEKVTVLDNGFIVFGFLSEEAMDEVMARGPWLFGGKTILLQKWHPGFQFDKNIIRTLPVWARLLGLPFPLWNKQGLSMAASMVGTPLTCDEATLRCNRVD</sequence>
<evidence type="ECO:0000259" key="1">
    <source>
        <dbReference type="Pfam" id="PF14111"/>
    </source>
</evidence>
<proteinExistence type="predicted"/>
<reference evidence="2" key="1">
    <citation type="submission" date="2019-03" db="EMBL/GenBank/DDBJ databases">
        <authorList>
            <person name="Mank J."/>
            <person name="Almeida P."/>
        </authorList>
    </citation>
    <scope>NUCLEOTIDE SEQUENCE</scope>
    <source>
        <strain evidence="2">78183</strain>
    </source>
</reference>
<dbReference type="AlphaFoldDB" id="A0A6N2MKI6"/>
<dbReference type="PANTHER" id="PTHR31286">
    <property type="entry name" value="GLYCINE-RICH CELL WALL STRUCTURAL PROTEIN 1.8-LIKE"/>
    <property type="match status" value="1"/>
</dbReference>
<protein>
    <recommendedName>
        <fullName evidence="1">DUF4283 domain-containing protein</fullName>
    </recommendedName>
</protein>
<dbReference type="Pfam" id="PF14111">
    <property type="entry name" value="DUF4283"/>
    <property type="match status" value="1"/>
</dbReference>
<organism evidence="2">
    <name type="scientific">Salix viminalis</name>
    <name type="common">Common osier</name>
    <name type="synonym">Basket willow</name>
    <dbReference type="NCBI Taxonomy" id="40686"/>
    <lineage>
        <taxon>Eukaryota</taxon>
        <taxon>Viridiplantae</taxon>
        <taxon>Streptophyta</taxon>
        <taxon>Embryophyta</taxon>
        <taxon>Tracheophyta</taxon>
        <taxon>Spermatophyta</taxon>
        <taxon>Magnoliopsida</taxon>
        <taxon>eudicotyledons</taxon>
        <taxon>Gunneridae</taxon>
        <taxon>Pentapetalae</taxon>
        <taxon>rosids</taxon>
        <taxon>fabids</taxon>
        <taxon>Malpighiales</taxon>
        <taxon>Salicaceae</taxon>
        <taxon>Saliceae</taxon>
        <taxon>Salix</taxon>
    </lineage>
</organism>
<dbReference type="EMBL" id="CAADRP010001852">
    <property type="protein sequence ID" value="VFU54736.1"/>
    <property type="molecule type" value="Genomic_DNA"/>
</dbReference>
<dbReference type="InterPro" id="IPR040256">
    <property type="entry name" value="At4g02000-like"/>
</dbReference>
<name>A0A6N2MKI6_SALVM</name>
<feature type="domain" description="DUF4283" evidence="1">
    <location>
        <begin position="14"/>
        <end position="96"/>
    </location>
</feature>